<proteinExistence type="predicted"/>
<dbReference type="InterPro" id="IPR045944">
    <property type="entry name" value="DUF6364"/>
</dbReference>
<name>A0ABV6FRY2_9BACT</name>
<accession>A0ABV6FRY2</accession>
<reference evidence="1 2" key="1">
    <citation type="submission" date="2024-09" db="EMBL/GenBank/DDBJ databases">
        <authorList>
            <person name="Sun Q."/>
            <person name="Mori K."/>
        </authorList>
    </citation>
    <scope>NUCLEOTIDE SEQUENCE [LARGE SCALE GENOMIC DNA]</scope>
    <source>
        <strain evidence="1 2">CCM 7650</strain>
    </source>
</reference>
<evidence type="ECO:0000313" key="1">
    <source>
        <dbReference type="EMBL" id="MFC0262603.1"/>
    </source>
</evidence>
<protein>
    <submittedName>
        <fullName evidence="1">DUF6364 family protein</fullName>
    </submittedName>
</protein>
<organism evidence="1 2">
    <name type="scientific">Fontibacter flavus</name>
    <dbReference type="NCBI Taxonomy" id="654838"/>
    <lineage>
        <taxon>Bacteria</taxon>
        <taxon>Pseudomonadati</taxon>
        <taxon>Bacteroidota</taxon>
        <taxon>Cytophagia</taxon>
        <taxon>Cytophagales</taxon>
        <taxon>Cyclobacteriaceae</taxon>
        <taxon>Fontibacter</taxon>
    </lineage>
</organism>
<dbReference type="EMBL" id="JBHLWI010000022">
    <property type="protein sequence ID" value="MFC0262603.1"/>
    <property type="molecule type" value="Genomic_DNA"/>
</dbReference>
<keyword evidence="2" id="KW-1185">Reference proteome</keyword>
<dbReference type="RefSeq" id="WP_382387053.1">
    <property type="nucleotide sequence ID" value="NZ_JBHLWI010000022.1"/>
</dbReference>
<comment type="caution">
    <text evidence="1">The sequence shown here is derived from an EMBL/GenBank/DDBJ whole genome shotgun (WGS) entry which is preliminary data.</text>
</comment>
<dbReference type="Pfam" id="PF19891">
    <property type="entry name" value="DUF6364"/>
    <property type="match status" value="1"/>
</dbReference>
<dbReference type="Proteomes" id="UP001589797">
    <property type="component" value="Unassembled WGS sequence"/>
</dbReference>
<sequence>MSKKLTLNVDETIIEKAKAYAQQTGRSLSGLVENYLRDLVALEQPNSLIDDKIAQLSGKIKLPADFDEEEALRSFLEEKHLK</sequence>
<evidence type="ECO:0000313" key="2">
    <source>
        <dbReference type="Proteomes" id="UP001589797"/>
    </source>
</evidence>
<gene>
    <name evidence="1" type="ORF">ACFFIP_07895</name>
</gene>